<comment type="caution">
    <text evidence="2">The sequence shown here is derived from an EMBL/GenBank/DDBJ whole genome shotgun (WGS) entry which is preliminary data.</text>
</comment>
<keyword evidence="3" id="KW-1185">Reference proteome</keyword>
<evidence type="ECO:0000313" key="3">
    <source>
        <dbReference type="Proteomes" id="UP000237347"/>
    </source>
</evidence>
<dbReference type="EMBL" id="PKMF04000157">
    <property type="protein sequence ID" value="KAK7846288.1"/>
    <property type="molecule type" value="Genomic_DNA"/>
</dbReference>
<evidence type="ECO:0000256" key="1">
    <source>
        <dbReference type="SAM" id="Phobius"/>
    </source>
</evidence>
<keyword evidence="1" id="KW-0812">Transmembrane</keyword>
<evidence type="ECO:0000313" key="2">
    <source>
        <dbReference type="EMBL" id="KAK7846288.1"/>
    </source>
</evidence>
<keyword evidence="1" id="KW-1133">Transmembrane helix</keyword>
<gene>
    <name evidence="2" type="ORF">CFP56_008114</name>
</gene>
<organism evidence="2 3">
    <name type="scientific">Quercus suber</name>
    <name type="common">Cork oak</name>
    <dbReference type="NCBI Taxonomy" id="58331"/>
    <lineage>
        <taxon>Eukaryota</taxon>
        <taxon>Viridiplantae</taxon>
        <taxon>Streptophyta</taxon>
        <taxon>Embryophyta</taxon>
        <taxon>Tracheophyta</taxon>
        <taxon>Spermatophyta</taxon>
        <taxon>Magnoliopsida</taxon>
        <taxon>eudicotyledons</taxon>
        <taxon>Gunneridae</taxon>
        <taxon>Pentapetalae</taxon>
        <taxon>rosids</taxon>
        <taxon>fabids</taxon>
        <taxon>Fagales</taxon>
        <taxon>Fagaceae</taxon>
        <taxon>Quercus</taxon>
    </lineage>
</organism>
<protein>
    <submittedName>
        <fullName evidence="2">Uncharacterized protein</fullName>
    </submittedName>
</protein>
<dbReference type="Proteomes" id="UP000237347">
    <property type="component" value="Unassembled WGS sequence"/>
</dbReference>
<reference evidence="2 3" key="1">
    <citation type="journal article" date="2018" name="Sci. Data">
        <title>The draft genome sequence of cork oak.</title>
        <authorList>
            <person name="Ramos A.M."/>
            <person name="Usie A."/>
            <person name="Barbosa P."/>
            <person name="Barros P.M."/>
            <person name="Capote T."/>
            <person name="Chaves I."/>
            <person name="Simoes F."/>
            <person name="Abreu I."/>
            <person name="Carrasquinho I."/>
            <person name="Faro C."/>
            <person name="Guimaraes J.B."/>
            <person name="Mendonca D."/>
            <person name="Nobrega F."/>
            <person name="Rodrigues L."/>
            <person name="Saibo N.J.M."/>
            <person name="Varela M.C."/>
            <person name="Egas C."/>
            <person name="Matos J."/>
            <person name="Miguel C.M."/>
            <person name="Oliveira M.M."/>
            <person name="Ricardo C.P."/>
            <person name="Goncalves S."/>
        </authorList>
    </citation>
    <scope>NUCLEOTIDE SEQUENCE [LARGE SCALE GENOMIC DNA]</scope>
    <source>
        <strain evidence="3">cv. HL8</strain>
    </source>
</reference>
<keyword evidence="1" id="KW-0472">Membrane</keyword>
<feature type="transmembrane region" description="Helical" evidence="1">
    <location>
        <begin position="35"/>
        <end position="56"/>
    </location>
</feature>
<accession>A0AAW0L3N4</accession>
<dbReference type="AlphaFoldDB" id="A0AAW0L3N4"/>
<sequence length="57" mass="6301">MTVHDLLGRLGSGPSDIYNHYQPLSLYKSLITSKIVESVFVFLAFLCLTVCAALLIK</sequence>
<proteinExistence type="predicted"/>
<name>A0AAW0L3N4_QUESU</name>